<dbReference type="Proteomes" id="UP001431783">
    <property type="component" value="Unassembled WGS sequence"/>
</dbReference>
<dbReference type="GO" id="GO:0008285">
    <property type="term" value="P:negative regulation of cell population proliferation"/>
    <property type="evidence" value="ECO:0007669"/>
    <property type="project" value="TreeGrafter"/>
</dbReference>
<keyword evidence="3" id="KW-0472">Membrane</keyword>
<evidence type="ECO:0008006" key="6">
    <source>
        <dbReference type="Google" id="ProtNLM"/>
    </source>
</evidence>
<dbReference type="GO" id="GO:0051726">
    <property type="term" value="P:regulation of cell cycle"/>
    <property type="evidence" value="ECO:0007669"/>
    <property type="project" value="TreeGrafter"/>
</dbReference>
<keyword evidence="3" id="KW-0812">Transmembrane</keyword>
<feature type="compositionally biased region" description="Polar residues" evidence="2">
    <location>
        <begin position="1047"/>
        <end position="1060"/>
    </location>
</feature>
<dbReference type="PANTHER" id="PTHR15154:SF2">
    <property type="entry name" value="HAMARTIN"/>
    <property type="match status" value="1"/>
</dbReference>
<reference evidence="4 5" key="1">
    <citation type="submission" date="2023-03" db="EMBL/GenBank/DDBJ databases">
        <title>Genome insight into feeding habits of ladybird beetles.</title>
        <authorList>
            <person name="Li H.-S."/>
            <person name="Huang Y.-H."/>
            <person name="Pang H."/>
        </authorList>
    </citation>
    <scope>NUCLEOTIDE SEQUENCE [LARGE SCALE GENOMIC DNA]</scope>
    <source>
        <strain evidence="4">SYSU_2023b</strain>
        <tissue evidence="4">Whole body</tissue>
    </source>
</reference>
<comment type="caution">
    <text evidence="4">The sequence shown here is derived from an EMBL/GenBank/DDBJ whole genome shotgun (WGS) entry which is preliminary data.</text>
</comment>
<protein>
    <recommendedName>
        <fullName evidence="6">Hamartin</fullName>
    </recommendedName>
</protein>
<feature type="region of interest" description="Disordered" evidence="2">
    <location>
        <begin position="1032"/>
        <end position="1060"/>
    </location>
</feature>
<evidence type="ECO:0000313" key="5">
    <source>
        <dbReference type="Proteomes" id="UP001431783"/>
    </source>
</evidence>
<dbReference type="Pfam" id="PF04388">
    <property type="entry name" value="Hamartin"/>
    <property type="match status" value="1"/>
</dbReference>
<dbReference type="EMBL" id="JARQZJ010000075">
    <property type="protein sequence ID" value="KAK9882395.1"/>
    <property type="molecule type" value="Genomic_DNA"/>
</dbReference>
<evidence type="ECO:0000256" key="1">
    <source>
        <dbReference type="SAM" id="Coils"/>
    </source>
</evidence>
<name>A0AAW1UQY8_9CUCU</name>
<dbReference type="PANTHER" id="PTHR15154">
    <property type="entry name" value="HAMARTIN"/>
    <property type="match status" value="1"/>
</dbReference>
<feature type="region of interest" description="Disordered" evidence="2">
    <location>
        <begin position="344"/>
        <end position="489"/>
    </location>
</feature>
<accession>A0AAW1UQY8</accession>
<dbReference type="GO" id="GO:0033596">
    <property type="term" value="C:TSC1-TSC2 complex"/>
    <property type="evidence" value="ECO:0007669"/>
    <property type="project" value="TreeGrafter"/>
</dbReference>
<organism evidence="4 5">
    <name type="scientific">Henosepilachna vigintioctopunctata</name>
    <dbReference type="NCBI Taxonomy" id="420089"/>
    <lineage>
        <taxon>Eukaryota</taxon>
        <taxon>Metazoa</taxon>
        <taxon>Ecdysozoa</taxon>
        <taxon>Arthropoda</taxon>
        <taxon>Hexapoda</taxon>
        <taxon>Insecta</taxon>
        <taxon>Pterygota</taxon>
        <taxon>Neoptera</taxon>
        <taxon>Endopterygota</taxon>
        <taxon>Coleoptera</taxon>
        <taxon>Polyphaga</taxon>
        <taxon>Cucujiformia</taxon>
        <taxon>Coccinelloidea</taxon>
        <taxon>Coccinellidae</taxon>
        <taxon>Epilachninae</taxon>
        <taxon>Epilachnini</taxon>
        <taxon>Henosepilachna</taxon>
    </lineage>
</organism>
<evidence type="ECO:0000313" key="4">
    <source>
        <dbReference type="EMBL" id="KAK9882395.1"/>
    </source>
</evidence>
<feature type="compositionally biased region" description="Basic and acidic residues" evidence="2">
    <location>
        <begin position="475"/>
        <end position="489"/>
    </location>
</feature>
<keyword evidence="5" id="KW-1185">Reference proteome</keyword>
<feature type="compositionally biased region" description="Low complexity" evidence="2">
    <location>
        <begin position="415"/>
        <end position="426"/>
    </location>
</feature>
<feature type="compositionally biased region" description="Polar residues" evidence="2">
    <location>
        <begin position="432"/>
        <end position="467"/>
    </location>
</feature>
<proteinExistence type="predicted"/>
<sequence length="1060" mass="119730">MSEPSEIFKKLECNDTDVVETARTELYKLFQTVKDSWLINGLYEYYLSSNSLRSMEILANINEPHNKYLFDRLNESLKRQETELKVKALTLLGHIVRKQPTWIYKIYEHPLMKEILNVLKNEEDILVLISALLLVIVLMPIIPSLIAHYLQELFGIFSRLAAWNLGTGAHFDKQMMIHMQISLYALFLRLYGMYPCNFIAFLKSYYKNKNNPVFIHTIQPMLETVRMHPKLVTATKENEISSERWKTSGVQQVIAECEHFYVDVIDKCPHDCCYVSTGFRSRSGTTSSAIPGTPKLSVEQLMNVGPVSSQEDKPFFSPSFAFPNRLPLSSIVPTDIVQSQFMSIGGPEGSSPPEAAIEATPETTPVRDTRPSGVVRSPRVGSSVIRGLTSFSKNRSANTTPTHSQPSSPMRKDASSPFNFPSSSAAMKKDSLTTQRLQKMLSERSQSMDACIESTSGVTPVNVSSPQKIIVSSDPSRRNEPPLSKTDKEEDILQKELISTSTNQSEMLQEEIQDESCKDSPLKEGSPCSQGGLHMPNSKSMNDFAKRVQRMRYYSQNYDRDTTEDSRGSSPSGELSKIKKKNSPSVKESKPLNATEEEVGDGEGNNELSQEHAITRETQTEDSYMPYEHLFLNIFPCLGATDVKHNTLSTTVPVKLFGEKESHHYNVLDRFIEISKDDISNPDVQIQLLLQQLLFERYRRETFSSRNRKLLADAKNVIALEEHNSALKDTVQFQFMDLECLRNKIASIKEEYFEEKKILLQNKKFLEEKVIMLQDTVFKLEAEREKEKHDLFVLKENFDIVDNERQQACAALSGAYAEMNIAKEQAAMGERARAEVERLNKEILLLGELQLKYQEKLALAEKTKEADAQLQMLEISFKEEIRSLKNKADTYKSIMEAYRQRVIDLEGNLSQKDDCISHLKKNLFDVTFEKNDTIKTVDAKYESALSVNRGLEQKMLKLYAKIEVPELPCLQSPETSSCQEVVASASVSGLSTHSTPLSASLASSESNTALISSDVNDMRNLQVLVDRNTGVQDDTGIVDPAGESIEMMQQPSTSGTQEKE</sequence>
<feature type="region of interest" description="Disordered" evidence="2">
    <location>
        <begin position="556"/>
        <end position="610"/>
    </location>
</feature>
<dbReference type="InterPro" id="IPR007483">
    <property type="entry name" value="Hamartin"/>
</dbReference>
<dbReference type="AlphaFoldDB" id="A0AAW1UQY8"/>
<feature type="transmembrane region" description="Helical" evidence="3">
    <location>
        <begin position="125"/>
        <end position="147"/>
    </location>
</feature>
<feature type="region of interest" description="Disordered" evidence="2">
    <location>
        <begin position="501"/>
        <end position="540"/>
    </location>
</feature>
<keyword evidence="1" id="KW-0175">Coiled coil</keyword>
<evidence type="ECO:0000256" key="3">
    <source>
        <dbReference type="SAM" id="Phobius"/>
    </source>
</evidence>
<keyword evidence="3" id="KW-1133">Transmembrane helix</keyword>
<feature type="coiled-coil region" evidence="1">
    <location>
        <begin position="749"/>
        <end position="783"/>
    </location>
</feature>
<dbReference type="SUPFAM" id="SSF48371">
    <property type="entry name" value="ARM repeat"/>
    <property type="match status" value="1"/>
</dbReference>
<gene>
    <name evidence="4" type="ORF">WA026_020917</name>
</gene>
<dbReference type="GO" id="GO:0032007">
    <property type="term" value="P:negative regulation of TOR signaling"/>
    <property type="evidence" value="ECO:0007669"/>
    <property type="project" value="TreeGrafter"/>
</dbReference>
<feature type="compositionally biased region" description="Basic and acidic residues" evidence="2">
    <location>
        <begin position="558"/>
        <end position="567"/>
    </location>
</feature>
<feature type="compositionally biased region" description="Low complexity" evidence="2">
    <location>
        <begin position="371"/>
        <end position="387"/>
    </location>
</feature>
<feature type="compositionally biased region" description="Polar residues" evidence="2">
    <location>
        <begin position="389"/>
        <end position="408"/>
    </location>
</feature>
<evidence type="ECO:0000256" key="2">
    <source>
        <dbReference type="SAM" id="MobiDB-lite"/>
    </source>
</evidence>
<dbReference type="InterPro" id="IPR016024">
    <property type="entry name" value="ARM-type_fold"/>
</dbReference>